<dbReference type="InterPro" id="IPR045732">
    <property type="entry name" value="DUF6086"/>
</dbReference>
<comment type="caution">
    <text evidence="1">The sequence shown here is derived from an EMBL/GenBank/DDBJ whole genome shotgun (WGS) entry which is preliminary data.</text>
</comment>
<dbReference type="RefSeq" id="WP_344433442.1">
    <property type="nucleotide sequence ID" value="NZ_BAAASL010000003.1"/>
</dbReference>
<evidence type="ECO:0000313" key="2">
    <source>
        <dbReference type="Proteomes" id="UP001500886"/>
    </source>
</evidence>
<dbReference type="Proteomes" id="UP001500886">
    <property type="component" value="Unassembled WGS sequence"/>
</dbReference>
<sequence>MSQLFEMDGEILWYPSNGPARLFLRQVSVFEAEAGRPSGIGPMVNDECRIDPAAFRPFANALLAWYRTTTHPVMTAMAEGFIGTVLVLAERAGMELEWRTPARPPKSLSPADAATAVKLAEALDRRVDDLRHASRELGRSMTR</sequence>
<dbReference type="EMBL" id="BAAASL010000003">
    <property type="protein sequence ID" value="GAA2710236.1"/>
    <property type="molecule type" value="Genomic_DNA"/>
</dbReference>
<gene>
    <name evidence="1" type="ORF">GCM10010315_09720</name>
</gene>
<protein>
    <submittedName>
        <fullName evidence="1">Uncharacterized protein</fullName>
    </submittedName>
</protein>
<proteinExistence type="predicted"/>
<organism evidence="1 2">
    <name type="scientific">Streptomyces luteosporeus</name>
    <dbReference type="NCBI Taxonomy" id="173856"/>
    <lineage>
        <taxon>Bacteria</taxon>
        <taxon>Bacillati</taxon>
        <taxon>Actinomycetota</taxon>
        <taxon>Actinomycetes</taxon>
        <taxon>Kitasatosporales</taxon>
        <taxon>Streptomycetaceae</taxon>
        <taxon>Streptomyces</taxon>
    </lineage>
</organism>
<reference evidence="1 2" key="1">
    <citation type="journal article" date="2019" name="Int. J. Syst. Evol. Microbiol.">
        <title>The Global Catalogue of Microorganisms (GCM) 10K type strain sequencing project: providing services to taxonomists for standard genome sequencing and annotation.</title>
        <authorList>
            <consortium name="The Broad Institute Genomics Platform"/>
            <consortium name="The Broad Institute Genome Sequencing Center for Infectious Disease"/>
            <person name="Wu L."/>
            <person name="Ma J."/>
        </authorList>
    </citation>
    <scope>NUCLEOTIDE SEQUENCE [LARGE SCALE GENOMIC DNA]</scope>
    <source>
        <strain evidence="1 2">JCM 4542</strain>
    </source>
</reference>
<accession>A0ABN3TLL7</accession>
<name>A0ABN3TLL7_9ACTN</name>
<evidence type="ECO:0000313" key="1">
    <source>
        <dbReference type="EMBL" id="GAA2710236.1"/>
    </source>
</evidence>
<dbReference type="Pfam" id="PF19564">
    <property type="entry name" value="DUF6086"/>
    <property type="match status" value="1"/>
</dbReference>
<keyword evidence="2" id="KW-1185">Reference proteome</keyword>